<feature type="compositionally biased region" description="Polar residues" evidence="1">
    <location>
        <begin position="79"/>
        <end position="89"/>
    </location>
</feature>
<dbReference type="AlphaFoldDB" id="A0A2T2MZU3"/>
<organism evidence="2 3">
    <name type="scientific">Corynespora cassiicola Philippines</name>
    <dbReference type="NCBI Taxonomy" id="1448308"/>
    <lineage>
        <taxon>Eukaryota</taxon>
        <taxon>Fungi</taxon>
        <taxon>Dikarya</taxon>
        <taxon>Ascomycota</taxon>
        <taxon>Pezizomycotina</taxon>
        <taxon>Dothideomycetes</taxon>
        <taxon>Pleosporomycetidae</taxon>
        <taxon>Pleosporales</taxon>
        <taxon>Corynesporascaceae</taxon>
        <taxon>Corynespora</taxon>
    </lineage>
</organism>
<dbReference type="OrthoDB" id="3693047at2759"/>
<evidence type="ECO:0000313" key="3">
    <source>
        <dbReference type="Proteomes" id="UP000240883"/>
    </source>
</evidence>
<feature type="non-terminal residue" evidence="2">
    <location>
        <position position="1"/>
    </location>
</feature>
<dbReference type="Proteomes" id="UP000240883">
    <property type="component" value="Unassembled WGS sequence"/>
</dbReference>
<keyword evidence="3" id="KW-1185">Reference proteome</keyword>
<gene>
    <name evidence="2" type="ORF">BS50DRAFT_509921</name>
</gene>
<feature type="region of interest" description="Disordered" evidence="1">
    <location>
        <begin position="58"/>
        <end position="104"/>
    </location>
</feature>
<reference evidence="2 3" key="1">
    <citation type="journal article" date="2018" name="Front. Microbiol.">
        <title>Genome-Wide Analysis of Corynespora cassiicola Leaf Fall Disease Putative Effectors.</title>
        <authorList>
            <person name="Lopez D."/>
            <person name="Ribeiro S."/>
            <person name="Label P."/>
            <person name="Fumanal B."/>
            <person name="Venisse J.S."/>
            <person name="Kohler A."/>
            <person name="de Oliveira R.R."/>
            <person name="Labutti K."/>
            <person name="Lipzen A."/>
            <person name="Lail K."/>
            <person name="Bauer D."/>
            <person name="Ohm R.A."/>
            <person name="Barry K.W."/>
            <person name="Spatafora J."/>
            <person name="Grigoriev I.V."/>
            <person name="Martin F.M."/>
            <person name="Pujade-Renaud V."/>
        </authorList>
    </citation>
    <scope>NUCLEOTIDE SEQUENCE [LARGE SCALE GENOMIC DNA]</scope>
    <source>
        <strain evidence="2 3">Philippines</strain>
    </source>
</reference>
<proteinExistence type="predicted"/>
<evidence type="ECO:0000256" key="1">
    <source>
        <dbReference type="SAM" id="MobiDB-lite"/>
    </source>
</evidence>
<dbReference type="EMBL" id="KZ678211">
    <property type="protein sequence ID" value="PSN58717.1"/>
    <property type="molecule type" value="Genomic_DNA"/>
</dbReference>
<evidence type="ECO:0008006" key="4">
    <source>
        <dbReference type="Google" id="ProtNLM"/>
    </source>
</evidence>
<accession>A0A2T2MZU3</accession>
<protein>
    <recommendedName>
        <fullName evidence="4">HTH CENPB-type domain-containing protein</fullName>
    </recommendedName>
</protein>
<sequence length="104" mass="11870">EPSKKHGVVRSTLTPTCRCETRSREEQAIAQRELTPQQKTELVEYIDGLKARHVPPARETKRNLALSMTKEPVSESRVTRLTSQYSTDVDSNHHSADSYTNYKL</sequence>
<name>A0A2T2MZU3_CORCC</name>
<evidence type="ECO:0000313" key="2">
    <source>
        <dbReference type="EMBL" id="PSN58717.1"/>
    </source>
</evidence>